<dbReference type="InterPro" id="IPR035901">
    <property type="entry name" value="GIY-YIG_endonuc_sf"/>
</dbReference>
<comment type="caution">
    <text evidence="3">The sequence shown here is derived from an EMBL/GenBank/DDBJ whole genome shotgun (WGS) entry which is preliminary data.</text>
</comment>
<keyword evidence="3" id="KW-0540">Nuclease</keyword>
<evidence type="ECO:0000313" key="4">
    <source>
        <dbReference type="Proteomes" id="UP000242310"/>
    </source>
</evidence>
<keyword evidence="3" id="KW-0255">Endonuclease</keyword>
<dbReference type="InterPro" id="IPR050190">
    <property type="entry name" value="UPF0213_domain"/>
</dbReference>
<reference evidence="3 4" key="1">
    <citation type="submission" date="2018-03" db="EMBL/GenBank/DDBJ databases">
        <title>Genomic Encyclopedia of Type Strains, Phase III (KMG-III): the genomes of soil and plant-associated and newly described type strains.</title>
        <authorList>
            <person name="Whitman W."/>
        </authorList>
    </citation>
    <scope>NUCLEOTIDE SEQUENCE [LARGE SCALE GENOMIC DNA]</scope>
    <source>
        <strain evidence="3 4">CGMCC 1.07653</strain>
    </source>
</reference>
<comment type="similarity">
    <text evidence="1">Belongs to the UPF0213 family.</text>
</comment>
<dbReference type="SUPFAM" id="SSF82771">
    <property type="entry name" value="GIY-YIG endonuclease"/>
    <property type="match status" value="1"/>
</dbReference>
<dbReference type="GO" id="GO:0004519">
    <property type="term" value="F:endonuclease activity"/>
    <property type="evidence" value="ECO:0007669"/>
    <property type="project" value="UniProtKB-KW"/>
</dbReference>
<gene>
    <name evidence="3" type="ORF">B0H94_11710</name>
</gene>
<dbReference type="PANTHER" id="PTHR34477">
    <property type="entry name" value="UPF0213 PROTEIN YHBQ"/>
    <property type="match status" value="1"/>
</dbReference>
<dbReference type="AlphaFoldDB" id="A0A2P8H7M7"/>
<evidence type="ECO:0000256" key="1">
    <source>
        <dbReference type="ARBA" id="ARBA00007435"/>
    </source>
</evidence>
<evidence type="ECO:0000259" key="2">
    <source>
        <dbReference type="PROSITE" id="PS50164"/>
    </source>
</evidence>
<dbReference type="Pfam" id="PF01541">
    <property type="entry name" value="GIY-YIG"/>
    <property type="match status" value="1"/>
</dbReference>
<keyword evidence="4" id="KW-1185">Reference proteome</keyword>
<dbReference type="RefSeq" id="WP_106589820.1">
    <property type="nucleotide sequence ID" value="NZ_PYAV01000017.1"/>
</dbReference>
<protein>
    <submittedName>
        <fullName evidence="3">Putative endonuclease</fullName>
    </submittedName>
</protein>
<feature type="domain" description="GIY-YIG" evidence="2">
    <location>
        <begin position="4"/>
        <end position="79"/>
    </location>
</feature>
<accession>A0A2P8H7M7</accession>
<name>A0A2P8H7M7_9BACI</name>
<keyword evidence="3" id="KW-0378">Hydrolase</keyword>
<dbReference type="PROSITE" id="PS50164">
    <property type="entry name" value="GIY_YIG"/>
    <property type="match status" value="1"/>
</dbReference>
<dbReference type="InterPro" id="IPR000305">
    <property type="entry name" value="GIY-YIG_endonuc"/>
</dbReference>
<dbReference type="OrthoDB" id="9807770at2"/>
<dbReference type="Proteomes" id="UP000242310">
    <property type="component" value="Unassembled WGS sequence"/>
</dbReference>
<dbReference type="PANTHER" id="PTHR34477:SF1">
    <property type="entry name" value="UPF0213 PROTEIN YHBQ"/>
    <property type="match status" value="1"/>
</dbReference>
<dbReference type="EMBL" id="PYAV01000017">
    <property type="protein sequence ID" value="PSL42237.1"/>
    <property type="molecule type" value="Genomic_DNA"/>
</dbReference>
<dbReference type="CDD" id="cd10456">
    <property type="entry name" value="GIY-YIG_UPF0213"/>
    <property type="match status" value="1"/>
</dbReference>
<sequence length="96" mass="11207">MVERNHFVYIVECRDGSYYTGYTTNPSRRLAVHESGRGAKYTRARRPLKLVYTKAYRTKQEAMQAEYMLKQKTKRQKAQLIAESEGVYGTGSELYK</sequence>
<evidence type="ECO:0000313" key="3">
    <source>
        <dbReference type="EMBL" id="PSL42237.1"/>
    </source>
</evidence>
<dbReference type="Gene3D" id="3.40.1440.10">
    <property type="entry name" value="GIY-YIG endonuclease"/>
    <property type="match status" value="1"/>
</dbReference>
<organism evidence="3 4">
    <name type="scientific">Salsuginibacillus halophilus</name>
    <dbReference type="NCBI Taxonomy" id="517424"/>
    <lineage>
        <taxon>Bacteria</taxon>
        <taxon>Bacillati</taxon>
        <taxon>Bacillota</taxon>
        <taxon>Bacilli</taxon>
        <taxon>Bacillales</taxon>
        <taxon>Bacillaceae</taxon>
        <taxon>Salsuginibacillus</taxon>
    </lineage>
</organism>
<proteinExistence type="inferred from homology"/>